<evidence type="ECO:0000313" key="1">
    <source>
        <dbReference type="EMBL" id="QFZ25078.1"/>
    </source>
</evidence>
<name>A0ACD0WCT7_CLALS</name>
<organism evidence="1 2">
    <name type="scientific">Clavispora lusitaniae</name>
    <name type="common">Candida lusitaniae</name>
    <dbReference type="NCBI Taxonomy" id="36911"/>
    <lineage>
        <taxon>Eukaryota</taxon>
        <taxon>Fungi</taxon>
        <taxon>Dikarya</taxon>
        <taxon>Ascomycota</taxon>
        <taxon>Saccharomycotina</taxon>
        <taxon>Pichiomycetes</taxon>
        <taxon>Metschnikowiaceae</taxon>
        <taxon>Clavispora</taxon>
    </lineage>
</organism>
<sequence>METNKPNAEPTHKELLLKAKQRQREDLSNSDLLSEQLANSLKAIIKDNSAPSNQNCSPLVDKIITIHELSDEIDRQLNKDIASNFEDFLHAKDKLALRLAKCKKKLGMDNKEESYIDLLQRRLELIDQDIRVLEYTSKLLEEHKK</sequence>
<reference evidence="2" key="1">
    <citation type="journal article" date="2019" name="MBio">
        <title>Comparative genomics for the elucidation of multidrug resistance (MDR) in Candida lusitaniae.</title>
        <authorList>
            <person name="Kannan A."/>
            <person name="Asner S.A."/>
            <person name="Trachsel E."/>
            <person name="Kelly S."/>
            <person name="Parker J."/>
            <person name="Sanglard D."/>
        </authorList>
    </citation>
    <scope>NUCLEOTIDE SEQUENCE [LARGE SCALE GENOMIC DNA]</scope>
    <source>
        <strain evidence="2">P1</strain>
    </source>
</reference>
<dbReference type="Proteomes" id="UP000326582">
    <property type="component" value="Chromosome 1"/>
</dbReference>
<accession>A0ACD0WCT7</accession>
<proteinExistence type="predicted"/>
<gene>
    <name evidence="1" type="ORF">EJF14_10163</name>
</gene>
<keyword evidence="2" id="KW-1185">Reference proteome</keyword>
<protein>
    <submittedName>
        <fullName evidence="1">Uncharacterized protein</fullName>
    </submittedName>
</protein>
<dbReference type="EMBL" id="CP038484">
    <property type="protein sequence ID" value="QFZ25078.1"/>
    <property type="molecule type" value="Genomic_DNA"/>
</dbReference>
<evidence type="ECO:0000313" key="2">
    <source>
        <dbReference type="Proteomes" id="UP000326582"/>
    </source>
</evidence>